<name>A0A166H0Z0_9MICO</name>
<protein>
    <submittedName>
        <fullName evidence="1">Uncharacterized protein</fullName>
    </submittedName>
</protein>
<comment type="caution">
    <text evidence="1">The sequence shown here is derived from an EMBL/GenBank/DDBJ whole genome shotgun (WGS) entry which is preliminary data.</text>
</comment>
<dbReference type="EMBL" id="LIIN01000225">
    <property type="protein sequence ID" value="KZX19738.1"/>
    <property type="molecule type" value="Genomic_DNA"/>
</dbReference>
<dbReference type="PATRIC" id="fig|1671680.3.peg.3425"/>
<proteinExistence type="predicted"/>
<sequence length="63" mass="6592">MRLLGASATTVTAATGGRPDLAVYAGEATEAGRLELLPFLREQAVSITAHRFGTPDHLTDALL</sequence>
<evidence type="ECO:0000313" key="2">
    <source>
        <dbReference type="Proteomes" id="UP000076717"/>
    </source>
</evidence>
<keyword evidence="2" id="KW-1185">Reference proteome</keyword>
<dbReference type="Proteomes" id="UP000076717">
    <property type="component" value="Unassembled WGS sequence"/>
</dbReference>
<reference evidence="1 2" key="1">
    <citation type="submission" date="2015-08" db="EMBL/GenBank/DDBJ databases">
        <title>Draft Genome Sequence of Rathayibacter sp. Strain VKM Ac-2596 Isolated from Leaf Gall Induced by Plant-Parasitic Nematodes.</title>
        <authorList>
            <person name="Vasilenko O.V."/>
            <person name="Starodumova I.P."/>
            <person name="Tarlachkov S.V."/>
            <person name="Dorofeeva L.V."/>
            <person name="Evtushenko L.I."/>
        </authorList>
    </citation>
    <scope>NUCLEOTIDE SEQUENCE [LARGE SCALE GENOMIC DNA]</scope>
    <source>
        <strain evidence="1 2">VKM Ac-2596</strain>
    </source>
</reference>
<organism evidence="1 2">
    <name type="scientific">Rathayibacter tanaceti</name>
    <dbReference type="NCBI Taxonomy" id="1671680"/>
    <lineage>
        <taxon>Bacteria</taxon>
        <taxon>Bacillati</taxon>
        <taxon>Actinomycetota</taxon>
        <taxon>Actinomycetes</taxon>
        <taxon>Micrococcales</taxon>
        <taxon>Microbacteriaceae</taxon>
        <taxon>Rathayibacter</taxon>
    </lineage>
</organism>
<dbReference type="AlphaFoldDB" id="A0A166H0Z0"/>
<gene>
    <name evidence="1" type="ORF">ACH61_03167</name>
</gene>
<evidence type="ECO:0000313" key="1">
    <source>
        <dbReference type="EMBL" id="KZX19738.1"/>
    </source>
</evidence>
<accession>A0A166H0Z0</accession>